<dbReference type="InterPro" id="IPR022998">
    <property type="entry name" value="ThiamineP_synth_TenI"/>
</dbReference>
<comment type="pathway">
    <text evidence="1 9 11">Cofactor biosynthesis; thiamine diphosphate biosynthesis; thiamine phosphate from 4-amino-2-methyl-5-diphosphomethylpyrimidine and 4-methyl-5-(2-phosphoethyl)-thiazole: step 1/1.</text>
</comment>
<evidence type="ECO:0000256" key="10">
    <source>
        <dbReference type="RuleBase" id="RU003826"/>
    </source>
</evidence>
<comment type="function">
    <text evidence="9">Condenses 4-methyl-5-(beta-hydroxyethyl)thiazole monophosphate (THZ-P) and 2-methyl-4-amino-5-hydroxymethyl pyrimidine pyrophosphate (HMP-PP) to form thiamine monophosphate (TMP).</text>
</comment>
<feature type="binding site" evidence="9">
    <location>
        <begin position="135"/>
        <end position="137"/>
    </location>
    <ligand>
        <name>2-[(2R,5Z)-2-carboxy-4-methylthiazol-5(2H)-ylidene]ethyl phosphate</name>
        <dbReference type="ChEBI" id="CHEBI:62899"/>
    </ligand>
</feature>
<keyword evidence="2 9" id="KW-0808">Transferase</keyword>
<evidence type="ECO:0000256" key="3">
    <source>
        <dbReference type="ARBA" id="ARBA00022723"/>
    </source>
</evidence>
<evidence type="ECO:0000256" key="11">
    <source>
        <dbReference type="RuleBase" id="RU004253"/>
    </source>
</evidence>
<dbReference type="Gene3D" id="3.20.20.70">
    <property type="entry name" value="Aldolase class I"/>
    <property type="match status" value="1"/>
</dbReference>
<protein>
    <recommendedName>
        <fullName evidence="9">Thiamine-phosphate synthase</fullName>
        <shortName evidence="9">TP synthase</shortName>
        <shortName evidence="9">TPS</shortName>
        <ecNumber evidence="9">2.5.1.3</ecNumber>
    </recommendedName>
    <alternativeName>
        <fullName evidence="9">Thiamine-phosphate pyrophosphorylase</fullName>
        <shortName evidence="9">TMP pyrophosphorylase</shortName>
        <shortName evidence="9">TMP-PPase</shortName>
    </alternativeName>
</protein>
<dbReference type="EMBL" id="NSGH01000003">
    <property type="protein sequence ID" value="PBB06582.1"/>
    <property type="molecule type" value="Genomic_DNA"/>
</dbReference>
<feature type="binding site" evidence="9">
    <location>
        <position position="91"/>
    </location>
    <ligand>
        <name>Mg(2+)</name>
        <dbReference type="ChEBI" id="CHEBI:18420"/>
    </ligand>
</feature>
<evidence type="ECO:0000256" key="7">
    <source>
        <dbReference type="ARBA" id="ARBA00047851"/>
    </source>
</evidence>
<dbReference type="NCBIfam" id="TIGR00693">
    <property type="entry name" value="thiE"/>
    <property type="match status" value="1"/>
</dbReference>
<comment type="cofactor">
    <cofactor evidence="9">
        <name>Mg(2+)</name>
        <dbReference type="ChEBI" id="CHEBI:18420"/>
    </cofactor>
    <text evidence="9">Binds 1 Mg(2+) ion per subunit.</text>
</comment>
<dbReference type="InterPro" id="IPR013785">
    <property type="entry name" value="Aldolase_TIM"/>
</dbReference>
<dbReference type="InterPro" id="IPR036206">
    <property type="entry name" value="ThiamineP_synth_sf"/>
</dbReference>
<keyword evidence="4 9" id="KW-0460">Magnesium</keyword>
<comment type="catalytic activity">
    <reaction evidence="7 9 10">
        <text>2-(2-carboxy-4-methylthiazol-5-yl)ethyl phosphate + 4-amino-2-methyl-5-(diphosphooxymethyl)pyrimidine + 2 H(+) = thiamine phosphate + CO2 + diphosphate</text>
        <dbReference type="Rhea" id="RHEA:47848"/>
        <dbReference type="ChEBI" id="CHEBI:15378"/>
        <dbReference type="ChEBI" id="CHEBI:16526"/>
        <dbReference type="ChEBI" id="CHEBI:33019"/>
        <dbReference type="ChEBI" id="CHEBI:37575"/>
        <dbReference type="ChEBI" id="CHEBI:57841"/>
        <dbReference type="ChEBI" id="CHEBI:62890"/>
        <dbReference type="EC" id="2.5.1.3"/>
    </reaction>
</comment>
<gene>
    <name evidence="9" type="primary">thiE</name>
    <name evidence="13" type="ORF">CKW00_02730</name>
</gene>
<evidence type="ECO:0000256" key="9">
    <source>
        <dbReference type="HAMAP-Rule" id="MF_00097"/>
    </source>
</evidence>
<comment type="catalytic activity">
    <reaction evidence="6 9 10">
        <text>4-methyl-5-(2-phosphooxyethyl)-thiazole + 4-amino-2-methyl-5-(diphosphooxymethyl)pyrimidine + H(+) = thiamine phosphate + diphosphate</text>
        <dbReference type="Rhea" id="RHEA:22328"/>
        <dbReference type="ChEBI" id="CHEBI:15378"/>
        <dbReference type="ChEBI" id="CHEBI:33019"/>
        <dbReference type="ChEBI" id="CHEBI:37575"/>
        <dbReference type="ChEBI" id="CHEBI:57841"/>
        <dbReference type="ChEBI" id="CHEBI:58296"/>
        <dbReference type="EC" id="2.5.1.3"/>
    </reaction>
</comment>
<dbReference type="SUPFAM" id="SSF51391">
    <property type="entry name" value="Thiamin phosphate synthase"/>
    <property type="match status" value="1"/>
</dbReference>
<feature type="binding site" evidence="9">
    <location>
        <position position="72"/>
    </location>
    <ligand>
        <name>Mg(2+)</name>
        <dbReference type="ChEBI" id="CHEBI:18420"/>
    </ligand>
</feature>
<keyword evidence="14" id="KW-1185">Reference proteome</keyword>
<evidence type="ECO:0000259" key="12">
    <source>
        <dbReference type="Pfam" id="PF02581"/>
    </source>
</evidence>
<comment type="similarity">
    <text evidence="9 10">Belongs to the thiamine-phosphate synthase family.</text>
</comment>
<feature type="binding site" evidence="9">
    <location>
        <begin position="36"/>
        <end position="40"/>
    </location>
    <ligand>
        <name>4-amino-2-methyl-5-(diphosphooxymethyl)pyrimidine</name>
        <dbReference type="ChEBI" id="CHEBI:57841"/>
    </ligand>
</feature>
<keyword evidence="3 9" id="KW-0479">Metal-binding</keyword>
<dbReference type="InterPro" id="IPR034291">
    <property type="entry name" value="TMP_synthase"/>
</dbReference>
<evidence type="ECO:0000256" key="2">
    <source>
        <dbReference type="ARBA" id="ARBA00022679"/>
    </source>
</evidence>
<keyword evidence="5 9" id="KW-0784">Thiamine biosynthesis</keyword>
<dbReference type="EC" id="2.5.1.3" evidence="9"/>
<evidence type="ECO:0000256" key="4">
    <source>
        <dbReference type="ARBA" id="ARBA00022842"/>
    </source>
</evidence>
<sequence>MIDYLHTYFIMGSQNCKKDPVETLRRAIRGGITAFQFREKGEGSLTGAEKVKLGHRLREECREHGIPFFVNDDIELVSEWKADGVHIGQEDTEIEKVRDRFPDLIIGLSVSTPEELEQSRYELADYLGVGPVFKTSSKEDAKDVIGIEGLRAIQNRAGLPVVAIGGIHEGNVQKVRETGAGISVISAIASNEDPVSGVQRLL</sequence>
<evidence type="ECO:0000256" key="1">
    <source>
        <dbReference type="ARBA" id="ARBA00005165"/>
    </source>
</evidence>
<dbReference type="RefSeq" id="WP_095821264.1">
    <property type="nucleotide sequence ID" value="NZ_NSGH01000003.1"/>
</dbReference>
<dbReference type="Pfam" id="PF02581">
    <property type="entry name" value="TMP-TENI"/>
    <property type="match status" value="1"/>
</dbReference>
<feature type="binding site" evidence="9">
    <location>
        <position position="138"/>
    </location>
    <ligand>
        <name>4-amino-2-methyl-5-(diphosphooxymethyl)pyrimidine</name>
        <dbReference type="ChEBI" id="CHEBI:57841"/>
    </ligand>
</feature>
<feature type="binding site" evidence="9">
    <location>
        <position position="166"/>
    </location>
    <ligand>
        <name>2-[(2R,5Z)-2-carboxy-4-methylthiazol-5(2H)-ylidene]ethyl phosphate</name>
        <dbReference type="ChEBI" id="CHEBI:62899"/>
    </ligand>
</feature>
<feature type="binding site" evidence="9">
    <location>
        <begin position="185"/>
        <end position="186"/>
    </location>
    <ligand>
        <name>2-[(2R,5Z)-2-carboxy-4-methylthiazol-5(2H)-ylidene]ethyl phosphate</name>
        <dbReference type="ChEBI" id="CHEBI:62899"/>
    </ligand>
</feature>
<evidence type="ECO:0000256" key="6">
    <source>
        <dbReference type="ARBA" id="ARBA00047334"/>
    </source>
</evidence>
<comment type="caution">
    <text evidence="13">The sequence shown here is derived from an EMBL/GenBank/DDBJ whole genome shotgun (WGS) entry which is preliminary data.</text>
</comment>
<evidence type="ECO:0000313" key="14">
    <source>
        <dbReference type="Proteomes" id="UP000217561"/>
    </source>
</evidence>
<comment type="catalytic activity">
    <reaction evidence="8 9 10">
        <text>2-[(2R,5Z)-2-carboxy-4-methylthiazol-5(2H)-ylidene]ethyl phosphate + 4-amino-2-methyl-5-(diphosphooxymethyl)pyrimidine + 2 H(+) = thiamine phosphate + CO2 + diphosphate</text>
        <dbReference type="Rhea" id="RHEA:47844"/>
        <dbReference type="ChEBI" id="CHEBI:15378"/>
        <dbReference type="ChEBI" id="CHEBI:16526"/>
        <dbReference type="ChEBI" id="CHEBI:33019"/>
        <dbReference type="ChEBI" id="CHEBI:37575"/>
        <dbReference type="ChEBI" id="CHEBI:57841"/>
        <dbReference type="ChEBI" id="CHEBI:62899"/>
        <dbReference type="EC" id="2.5.1.3"/>
    </reaction>
</comment>
<organism evidence="13 14">
    <name type="scientific">Salimicrobium humidisoli</name>
    <dbReference type="NCBI Taxonomy" id="2029857"/>
    <lineage>
        <taxon>Bacteria</taxon>
        <taxon>Bacillati</taxon>
        <taxon>Bacillota</taxon>
        <taxon>Bacilli</taxon>
        <taxon>Bacillales</taxon>
        <taxon>Bacillaceae</taxon>
        <taxon>Salimicrobium</taxon>
    </lineage>
</organism>
<evidence type="ECO:0000256" key="5">
    <source>
        <dbReference type="ARBA" id="ARBA00022977"/>
    </source>
</evidence>
<dbReference type="CDD" id="cd00564">
    <property type="entry name" value="TMP_TenI"/>
    <property type="match status" value="1"/>
</dbReference>
<dbReference type="PANTHER" id="PTHR20857:SF15">
    <property type="entry name" value="THIAMINE-PHOSPHATE SYNTHASE"/>
    <property type="match status" value="1"/>
</dbReference>
<name>A0ABX4HTL9_9BACI</name>
<dbReference type="PANTHER" id="PTHR20857">
    <property type="entry name" value="THIAMINE-PHOSPHATE PYROPHOSPHORYLASE"/>
    <property type="match status" value="1"/>
</dbReference>
<accession>A0ABX4HTL9</accession>
<dbReference type="Proteomes" id="UP000217561">
    <property type="component" value="Unassembled WGS sequence"/>
</dbReference>
<evidence type="ECO:0000313" key="13">
    <source>
        <dbReference type="EMBL" id="PBB06582.1"/>
    </source>
</evidence>
<feature type="domain" description="Thiamine phosphate synthase/TenI" evidence="12">
    <location>
        <begin position="8"/>
        <end position="188"/>
    </location>
</feature>
<reference evidence="13 14" key="1">
    <citation type="submission" date="2017-08" db="EMBL/GenBank/DDBJ databases">
        <title>Salimicrobium alkalisoli sp. nov., isolated from saline alkaline soil.</title>
        <authorList>
            <person name="Zhang G."/>
            <person name="Xiong Q."/>
        </authorList>
    </citation>
    <scope>NUCLEOTIDE SEQUENCE [LARGE SCALE GENOMIC DNA]</scope>
    <source>
        <strain evidence="13 14">WN024</strain>
    </source>
</reference>
<feature type="binding site" evidence="9">
    <location>
        <position position="109"/>
    </location>
    <ligand>
        <name>4-amino-2-methyl-5-(diphosphooxymethyl)pyrimidine</name>
        <dbReference type="ChEBI" id="CHEBI:57841"/>
    </ligand>
</feature>
<dbReference type="HAMAP" id="MF_00097">
    <property type="entry name" value="TMP_synthase"/>
    <property type="match status" value="1"/>
</dbReference>
<proteinExistence type="inferred from homology"/>
<evidence type="ECO:0000256" key="8">
    <source>
        <dbReference type="ARBA" id="ARBA00047883"/>
    </source>
</evidence>
<feature type="binding site" evidence="9">
    <location>
        <position position="71"/>
    </location>
    <ligand>
        <name>4-amino-2-methyl-5-(diphosphooxymethyl)pyrimidine</name>
        <dbReference type="ChEBI" id="CHEBI:57841"/>
    </ligand>
</feature>